<dbReference type="PROSITE" id="PS51257">
    <property type="entry name" value="PROKAR_LIPOPROTEIN"/>
    <property type="match status" value="1"/>
</dbReference>
<keyword evidence="1" id="KW-0853">WD repeat</keyword>
<dbReference type="InterPro" id="IPR001680">
    <property type="entry name" value="WD40_rpt"/>
</dbReference>
<dbReference type="PANTHER" id="PTHR19879:SF9">
    <property type="entry name" value="TRANSCRIPTION INITIATION FACTOR TFIID SUBUNIT 5"/>
    <property type="match status" value="1"/>
</dbReference>
<keyword evidence="4" id="KW-1185">Reference proteome</keyword>
<dbReference type="EMBL" id="QOCI01000007">
    <property type="protein sequence ID" value="RRR18552.1"/>
    <property type="molecule type" value="Genomic_DNA"/>
</dbReference>
<evidence type="ECO:0000313" key="3">
    <source>
        <dbReference type="EMBL" id="RRR18552.1"/>
    </source>
</evidence>
<dbReference type="SUPFAM" id="SSF69322">
    <property type="entry name" value="Tricorn protease domain 2"/>
    <property type="match status" value="1"/>
</dbReference>
<dbReference type="PANTHER" id="PTHR19879">
    <property type="entry name" value="TRANSCRIPTION INITIATION FACTOR TFIID"/>
    <property type="match status" value="1"/>
</dbReference>
<dbReference type="PROSITE" id="PS50082">
    <property type="entry name" value="WD_REPEATS_2"/>
    <property type="match status" value="2"/>
</dbReference>
<evidence type="ECO:0000256" key="1">
    <source>
        <dbReference type="PROSITE-ProRule" id="PRU00221"/>
    </source>
</evidence>
<accession>A0A3R8RPK2</accession>
<sequence>MTPSPSRRRLLGASLLPAALSLVGCGSFGGGDEPSQDPVTADGPGETKAAASPDRCLSDEEASRGERPEPPARADAGPENEAIPDRPLSEYGLALFAGGERIAAQQTSDALMLGESDTFGTVVWSTADGTILERLDNGLVGAIAADARGRLAIGGVTTVELREADGEVLKVLTGGEEPFGPRIGNRVGDLALTADGTRLVVLGADGRVTIWNLEDETCEVEHEIAAELGTVIALSLSPADDTLALCAEDGTVELWDPHAGTRTGTGPDLPGTVAGLAHAGDGTLILAADGERALHALAPSGEVTTGPALSASGPYWVAAGPGGRVAAVGRGDNRVLLWERETDGTVELPVVRGSAGRLVFSSDGRTLYSASPSQGVVAWSGGESWNSFETP</sequence>
<organism evidence="3 4">
    <name type="scientific">Brachybacterium paraconglomeratum</name>
    <dbReference type="NCBI Taxonomy" id="173362"/>
    <lineage>
        <taxon>Bacteria</taxon>
        <taxon>Bacillati</taxon>
        <taxon>Actinomycetota</taxon>
        <taxon>Actinomycetes</taxon>
        <taxon>Micrococcales</taxon>
        <taxon>Dermabacteraceae</taxon>
        <taxon>Brachybacterium</taxon>
    </lineage>
</organism>
<gene>
    <name evidence="3" type="ORF">DS079_10170</name>
</gene>
<name>A0A3R8RPK2_9MICO</name>
<feature type="compositionally biased region" description="Basic and acidic residues" evidence="2">
    <location>
        <begin position="56"/>
        <end position="72"/>
    </location>
</feature>
<proteinExistence type="predicted"/>
<dbReference type="SMART" id="SM00320">
    <property type="entry name" value="WD40"/>
    <property type="match status" value="3"/>
</dbReference>
<feature type="repeat" description="WD" evidence="1">
    <location>
        <begin position="187"/>
        <end position="221"/>
    </location>
</feature>
<protein>
    <submittedName>
        <fullName evidence="3">Uncharacterized protein</fullName>
    </submittedName>
</protein>
<feature type="region of interest" description="Disordered" evidence="2">
    <location>
        <begin position="24"/>
        <end position="85"/>
    </location>
</feature>
<dbReference type="Pfam" id="PF00400">
    <property type="entry name" value="WD40"/>
    <property type="match status" value="1"/>
</dbReference>
<dbReference type="GeneID" id="78121386"/>
<dbReference type="AlphaFoldDB" id="A0A3R8RPK2"/>
<dbReference type="RefSeq" id="WP_126987144.1">
    <property type="nucleotide sequence ID" value="NZ_ML133855.1"/>
</dbReference>
<feature type="repeat" description="WD" evidence="1">
    <location>
        <begin position="224"/>
        <end position="265"/>
    </location>
</feature>
<dbReference type="Proteomes" id="UP000274327">
    <property type="component" value="Unassembled WGS sequence"/>
</dbReference>
<dbReference type="InterPro" id="IPR015943">
    <property type="entry name" value="WD40/YVTN_repeat-like_dom_sf"/>
</dbReference>
<reference evidence="3 4" key="1">
    <citation type="submission" date="2018-07" db="EMBL/GenBank/DDBJ databases">
        <title>Brachybacteriurn paraconglorneratum KCTC 9916.</title>
        <authorList>
            <person name="Li Y."/>
        </authorList>
    </citation>
    <scope>NUCLEOTIDE SEQUENCE [LARGE SCALE GENOMIC DNA]</scope>
    <source>
        <strain evidence="3 4">KCTC 9916</strain>
    </source>
</reference>
<dbReference type="Gene3D" id="2.130.10.10">
    <property type="entry name" value="YVTN repeat-like/Quinoprotein amine dehydrogenase"/>
    <property type="match status" value="2"/>
</dbReference>
<comment type="caution">
    <text evidence="3">The sequence shown here is derived from an EMBL/GenBank/DDBJ whole genome shotgun (WGS) entry which is preliminary data.</text>
</comment>
<evidence type="ECO:0000313" key="4">
    <source>
        <dbReference type="Proteomes" id="UP000274327"/>
    </source>
</evidence>
<evidence type="ECO:0000256" key="2">
    <source>
        <dbReference type="SAM" id="MobiDB-lite"/>
    </source>
</evidence>